<dbReference type="InterPro" id="IPR029060">
    <property type="entry name" value="PIN-like_dom_sf"/>
</dbReference>
<dbReference type="HAMAP" id="MF_00265">
    <property type="entry name" value="VapC_Nob1"/>
    <property type="match status" value="1"/>
</dbReference>
<dbReference type="InterPro" id="IPR022907">
    <property type="entry name" value="VapC_family"/>
</dbReference>
<name>A0ABY2E3U7_9MICO</name>
<dbReference type="SUPFAM" id="SSF88723">
    <property type="entry name" value="PIN domain-like"/>
    <property type="match status" value="1"/>
</dbReference>
<dbReference type="Proteomes" id="UP000504882">
    <property type="component" value="Unassembled WGS sequence"/>
</dbReference>
<keyword evidence="3 8" id="KW-0540">Nuclease</keyword>
<evidence type="ECO:0000256" key="7">
    <source>
        <dbReference type="ARBA" id="ARBA00038093"/>
    </source>
</evidence>
<dbReference type="Pfam" id="PF01850">
    <property type="entry name" value="PIN"/>
    <property type="match status" value="1"/>
</dbReference>
<dbReference type="PANTHER" id="PTHR33653:SF1">
    <property type="entry name" value="RIBONUCLEASE VAPC2"/>
    <property type="match status" value="1"/>
</dbReference>
<evidence type="ECO:0000313" key="10">
    <source>
        <dbReference type="EMBL" id="TDE94304.1"/>
    </source>
</evidence>
<evidence type="ECO:0000256" key="5">
    <source>
        <dbReference type="ARBA" id="ARBA00022801"/>
    </source>
</evidence>
<keyword evidence="11" id="KW-1185">Reference proteome</keyword>
<keyword evidence="6 8" id="KW-0460">Magnesium</keyword>
<evidence type="ECO:0000313" key="11">
    <source>
        <dbReference type="Proteomes" id="UP000504882"/>
    </source>
</evidence>
<proteinExistence type="inferred from homology"/>
<dbReference type="CDD" id="cd09871">
    <property type="entry name" value="PIN_MtVapC28-VapC30-like"/>
    <property type="match status" value="1"/>
</dbReference>
<feature type="binding site" evidence="8">
    <location>
        <position position="4"/>
    </location>
    <ligand>
        <name>Mg(2+)</name>
        <dbReference type="ChEBI" id="CHEBI:18420"/>
    </ligand>
</feature>
<evidence type="ECO:0000256" key="2">
    <source>
        <dbReference type="ARBA" id="ARBA00022649"/>
    </source>
</evidence>
<sequence length="130" mass="13946">MAVDSSALVAIVLGEPEAEAMLRALQSQPAIVGAVTLVETSIVVEARQGPDATRDLDLLVAGAVDEVVAFERRHAREALEAWRRFGKGRHQAGLNYGDCLAYAVARVHDAPLLFKSEGFTKTDVPAVRHA</sequence>
<evidence type="ECO:0000256" key="3">
    <source>
        <dbReference type="ARBA" id="ARBA00022722"/>
    </source>
</evidence>
<protein>
    <recommendedName>
        <fullName evidence="8">Ribonuclease VapC</fullName>
        <shortName evidence="8">RNase VapC</shortName>
        <ecNumber evidence="8">3.1.-.-</ecNumber>
    </recommendedName>
    <alternativeName>
        <fullName evidence="8">Toxin VapC</fullName>
    </alternativeName>
</protein>
<dbReference type="InterPro" id="IPR002716">
    <property type="entry name" value="PIN_dom"/>
</dbReference>
<keyword evidence="5 8" id="KW-0378">Hydrolase</keyword>
<organism evidence="10 11">
    <name type="scientific">Occultella glacieicola</name>
    <dbReference type="NCBI Taxonomy" id="2518684"/>
    <lineage>
        <taxon>Bacteria</taxon>
        <taxon>Bacillati</taxon>
        <taxon>Actinomycetota</taxon>
        <taxon>Actinomycetes</taxon>
        <taxon>Micrococcales</taxon>
        <taxon>Ruaniaceae</taxon>
        <taxon>Occultella</taxon>
    </lineage>
</organism>
<dbReference type="EMBL" id="SMNA01000005">
    <property type="protein sequence ID" value="TDE94304.1"/>
    <property type="molecule type" value="Genomic_DNA"/>
</dbReference>
<dbReference type="PANTHER" id="PTHR33653">
    <property type="entry name" value="RIBONUCLEASE VAPC2"/>
    <property type="match status" value="1"/>
</dbReference>
<evidence type="ECO:0000256" key="4">
    <source>
        <dbReference type="ARBA" id="ARBA00022723"/>
    </source>
</evidence>
<comment type="function">
    <text evidence="8">Toxic component of a toxin-antitoxin (TA) system. An RNase.</text>
</comment>
<dbReference type="Gene3D" id="3.40.50.1010">
    <property type="entry name" value="5'-nuclease"/>
    <property type="match status" value="1"/>
</dbReference>
<comment type="similarity">
    <text evidence="7 8">Belongs to the PINc/VapC protein family.</text>
</comment>
<feature type="binding site" evidence="8">
    <location>
        <position position="98"/>
    </location>
    <ligand>
        <name>Mg(2+)</name>
        <dbReference type="ChEBI" id="CHEBI:18420"/>
    </ligand>
</feature>
<keyword evidence="8" id="KW-0800">Toxin</keyword>
<dbReference type="EC" id="3.1.-.-" evidence="8"/>
<comment type="caution">
    <text evidence="10">The sequence shown here is derived from an EMBL/GenBank/DDBJ whole genome shotgun (WGS) entry which is preliminary data.</text>
</comment>
<gene>
    <name evidence="8" type="primary">vapC</name>
    <name evidence="10" type="ORF">EXU48_11165</name>
</gene>
<keyword evidence="4 8" id="KW-0479">Metal-binding</keyword>
<feature type="domain" description="PIN" evidence="9">
    <location>
        <begin position="2"/>
        <end position="123"/>
    </location>
</feature>
<dbReference type="InterPro" id="IPR050556">
    <property type="entry name" value="Type_II_TA_system_RNase"/>
</dbReference>
<evidence type="ECO:0000256" key="1">
    <source>
        <dbReference type="ARBA" id="ARBA00001946"/>
    </source>
</evidence>
<comment type="cofactor">
    <cofactor evidence="1 8">
        <name>Mg(2+)</name>
        <dbReference type="ChEBI" id="CHEBI:18420"/>
    </cofactor>
</comment>
<evidence type="ECO:0000256" key="8">
    <source>
        <dbReference type="HAMAP-Rule" id="MF_00265"/>
    </source>
</evidence>
<evidence type="ECO:0000256" key="6">
    <source>
        <dbReference type="ARBA" id="ARBA00022842"/>
    </source>
</evidence>
<accession>A0ABY2E3U7</accession>
<keyword evidence="2 8" id="KW-1277">Toxin-antitoxin system</keyword>
<evidence type="ECO:0000259" key="9">
    <source>
        <dbReference type="Pfam" id="PF01850"/>
    </source>
</evidence>
<reference evidence="10 11" key="1">
    <citation type="submission" date="2019-03" db="EMBL/GenBank/DDBJ databases">
        <title>Genomic features of bacteria from cold environments.</title>
        <authorList>
            <person name="Shen L."/>
        </authorList>
    </citation>
    <scope>NUCLEOTIDE SEQUENCE [LARGE SCALE GENOMIC DNA]</scope>
    <source>
        <strain evidence="11">T3246-1</strain>
    </source>
</reference>